<dbReference type="CDD" id="cd02440">
    <property type="entry name" value="AdoMet_MTases"/>
    <property type="match status" value="1"/>
</dbReference>
<organism evidence="2 3">
    <name type="scientific">Hyaloscypha variabilis (strain UAMH 11265 / GT02V1 / F)</name>
    <name type="common">Meliniomyces variabilis</name>
    <dbReference type="NCBI Taxonomy" id="1149755"/>
    <lineage>
        <taxon>Eukaryota</taxon>
        <taxon>Fungi</taxon>
        <taxon>Dikarya</taxon>
        <taxon>Ascomycota</taxon>
        <taxon>Pezizomycotina</taxon>
        <taxon>Leotiomycetes</taxon>
        <taxon>Helotiales</taxon>
        <taxon>Hyaloscyphaceae</taxon>
        <taxon>Hyaloscypha</taxon>
        <taxon>Hyaloscypha variabilis</taxon>
    </lineage>
</organism>
<keyword evidence="2" id="KW-0808">Transferase</keyword>
<sequence length="362" mass="40640">MSSAKANSPKSPPNGEAVTTALAPSHPIEADEGAELYEDDDGGYISDQVSSSSTSLASSVRAHTFEDGIRYHKFHDGKYAFPNDETEQNRDDMKHAMTLLLCADRLHFAPIGDNPQNIIDLGTGTGIWAIDMADKYPSAAVIGIDLSPIQPPWVPPNLRFLVDDFEDPWLYPLDHFDYIHVRHTLHSVRNPVALMERALKHTKPGGWIEFQELHYYPHCDDDSMDRPYAFRDFLENVRDGVANMGSDLNGVVKLRGQMEAAGFTNIEEQILRCPVGLWPKNKTLKLAGLYWRTAISDGLMNVAKRPMERGLGWSTTQVEVFLVEVRKALMDSSFHSYMPLHMLYGQKPLESQRDTVHTTAEA</sequence>
<dbReference type="Pfam" id="PF13489">
    <property type="entry name" value="Methyltransf_23"/>
    <property type="match status" value="1"/>
</dbReference>
<dbReference type="GO" id="GO:0008168">
    <property type="term" value="F:methyltransferase activity"/>
    <property type="evidence" value="ECO:0007669"/>
    <property type="project" value="UniProtKB-KW"/>
</dbReference>
<dbReference type="PANTHER" id="PTHR43591:SF10">
    <property type="entry name" value="ABC TRANSMEMBRANE TYPE-1 DOMAIN-CONTAINING PROTEIN-RELATED"/>
    <property type="match status" value="1"/>
</dbReference>
<accession>A0A2J6QV15</accession>
<dbReference type="AlphaFoldDB" id="A0A2J6QV15"/>
<evidence type="ECO:0000313" key="3">
    <source>
        <dbReference type="Proteomes" id="UP000235786"/>
    </source>
</evidence>
<feature type="region of interest" description="Disordered" evidence="1">
    <location>
        <begin position="1"/>
        <end position="50"/>
    </location>
</feature>
<dbReference type="EMBL" id="KZ613969">
    <property type="protein sequence ID" value="PMD30106.1"/>
    <property type="molecule type" value="Genomic_DNA"/>
</dbReference>
<dbReference type="STRING" id="1149755.A0A2J6QV15"/>
<reference evidence="2 3" key="1">
    <citation type="submission" date="2016-04" db="EMBL/GenBank/DDBJ databases">
        <title>A degradative enzymes factory behind the ericoid mycorrhizal symbiosis.</title>
        <authorList>
            <consortium name="DOE Joint Genome Institute"/>
            <person name="Martino E."/>
            <person name="Morin E."/>
            <person name="Grelet G."/>
            <person name="Kuo A."/>
            <person name="Kohler A."/>
            <person name="Daghino S."/>
            <person name="Barry K."/>
            <person name="Choi C."/>
            <person name="Cichocki N."/>
            <person name="Clum A."/>
            <person name="Copeland A."/>
            <person name="Hainaut M."/>
            <person name="Haridas S."/>
            <person name="Labutti K."/>
            <person name="Lindquist E."/>
            <person name="Lipzen A."/>
            <person name="Khouja H.-R."/>
            <person name="Murat C."/>
            <person name="Ohm R."/>
            <person name="Olson A."/>
            <person name="Spatafora J."/>
            <person name="Veneault-Fourrey C."/>
            <person name="Henrissat B."/>
            <person name="Grigoriev I."/>
            <person name="Martin F."/>
            <person name="Perotto S."/>
        </authorList>
    </citation>
    <scope>NUCLEOTIDE SEQUENCE [LARGE SCALE GENOMIC DNA]</scope>
    <source>
        <strain evidence="2 3">F</strain>
    </source>
</reference>
<keyword evidence="3" id="KW-1185">Reference proteome</keyword>
<dbReference type="OrthoDB" id="2013972at2759"/>
<dbReference type="PANTHER" id="PTHR43591">
    <property type="entry name" value="METHYLTRANSFERASE"/>
    <property type="match status" value="1"/>
</dbReference>
<feature type="compositionally biased region" description="Acidic residues" evidence="1">
    <location>
        <begin position="30"/>
        <end position="42"/>
    </location>
</feature>
<dbReference type="Gene3D" id="3.40.50.150">
    <property type="entry name" value="Vaccinia Virus protein VP39"/>
    <property type="match status" value="1"/>
</dbReference>
<dbReference type="Proteomes" id="UP000235786">
    <property type="component" value="Unassembled WGS sequence"/>
</dbReference>
<dbReference type="GO" id="GO:0032259">
    <property type="term" value="P:methylation"/>
    <property type="evidence" value="ECO:0007669"/>
    <property type="project" value="UniProtKB-KW"/>
</dbReference>
<evidence type="ECO:0000313" key="2">
    <source>
        <dbReference type="EMBL" id="PMD30106.1"/>
    </source>
</evidence>
<evidence type="ECO:0000256" key="1">
    <source>
        <dbReference type="SAM" id="MobiDB-lite"/>
    </source>
</evidence>
<gene>
    <name evidence="2" type="ORF">L207DRAFT_444481</name>
</gene>
<protein>
    <submittedName>
        <fullName evidence="2">UMTA methyltransferase</fullName>
    </submittedName>
</protein>
<keyword evidence="2" id="KW-0489">Methyltransferase</keyword>
<dbReference type="SUPFAM" id="SSF53335">
    <property type="entry name" value="S-adenosyl-L-methionine-dependent methyltransferases"/>
    <property type="match status" value="1"/>
</dbReference>
<dbReference type="InterPro" id="IPR029063">
    <property type="entry name" value="SAM-dependent_MTases_sf"/>
</dbReference>
<name>A0A2J6QV15_HYAVF</name>
<proteinExistence type="predicted"/>